<feature type="region of interest" description="Disordered" evidence="1">
    <location>
        <begin position="182"/>
        <end position="207"/>
    </location>
</feature>
<evidence type="ECO:0000313" key="2">
    <source>
        <dbReference type="EMBL" id="KAE9385494.1"/>
    </source>
</evidence>
<dbReference type="EMBL" id="ML769978">
    <property type="protein sequence ID" value="KAE9385494.1"/>
    <property type="molecule type" value="Genomic_DNA"/>
</dbReference>
<feature type="compositionally biased region" description="Polar residues" evidence="1">
    <location>
        <begin position="1"/>
        <end position="16"/>
    </location>
</feature>
<dbReference type="Proteomes" id="UP000799118">
    <property type="component" value="Unassembled WGS sequence"/>
</dbReference>
<feature type="region of interest" description="Disordered" evidence="1">
    <location>
        <begin position="1"/>
        <end position="61"/>
    </location>
</feature>
<feature type="region of interest" description="Disordered" evidence="1">
    <location>
        <begin position="139"/>
        <end position="158"/>
    </location>
</feature>
<proteinExistence type="predicted"/>
<dbReference type="AlphaFoldDB" id="A0A6A4GJK5"/>
<name>A0A6A4GJK5_9AGAR</name>
<protein>
    <submittedName>
        <fullName evidence="2">Uncharacterized protein</fullName>
    </submittedName>
</protein>
<feature type="region of interest" description="Disordered" evidence="1">
    <location>
        <begin position="76"/>
        <end position="101"/>
    </location>
</feature>
<accession>A0A6A4GJK5</accession>
<feature type="compositionally biased region" description="Basic and acidic residues" evidence="1">
    <location>
        <begin position="22"/>
        <end position="56"/>
    </location>
</feature>
<evidence type="ECO:0000256" key="1">
    <source>
        <dbReference type="SAM" id="MobiDB-lite"/>
    </source>
</evidence>
<gene>
    <name evidence="2" type="ORF">BT96DRAFT_1006992</name>
</gene>
<keyword evidence="3" id="KW-1185">Reference proteome</keyword>
<organism evidence="2 3">
    <name type="scientific">Gymnopus androsaceus JB14</name>
    <dbReference type="NCBI Taxonomy" id="1447944"/>
    <lineage>
        <taxon>Eukaryota</taxon>
        <taxon>Fungi</taxon>
        <taxon>Dikarya</taxon>
        <taxon>Basidiomycota</taxon>
        <taxon>Agaricomycotina</taxon>
        <taxon>Agaricomycetes</taxon>
        <taxon>Agaricomycetidae</taxon>
        <taxon>Agaricales</taxon>
        <taxon>Marasmiineae</taxon>
        <taxon>Omphalotaceae</taxon>
        <taxon>Gymnopus</taxon>
    </lineage>
</organism>
<evidence type="ECO:0000313" key="3">
    <source>
        <dbReference type="Proteomes" id="UP000799118"/>
    </source>
</evidence>
<sequence>MTSRMQLRGVKNNTPPSLIPKARAEQREERDLKAAEKAAQKAAADEEKSAAADKRAASNKRVAKALDNQAAADADLSAIHPDLQPAKKTRCRKVQPKPTKVMDTIQPELLSAQTGDCADQVGKVSSDMEELLDDIGTAIPELETNPTHVEPADDSDYADLDDDEIAVLRKAKAKRLAWQQKKDAKSSIHNDVAASRENPPINPLSGGRIKANLLPSLTDPKRAKNDIGGLNTDWAKIVYGNAKATTSKVSVASSDATSGMEIDLEEVTTGEFDADATAEVLEIERGAKSSGKGKNSSKVEDVKLEPADINAIATEDCETGKPAKPPVKHCQVAAKSHLPTITVNNYKIWTDKVLPNIFEWALLKPNQFSLNSDHYFFPKVREFWMKFLGSLPHIPATYKSEKSEILTHADHPAIFSLARQQNGLRIVGDAVNKIETVEEKKNFVQGLILNNAFLFATPGLTRASSQGLFREELITRTFAFHLTWVLSASNPCGDPLGALSLSAATVLRGLTIWKEGFNSLEAAGKKKSHNNSASFGEDWAGSAMQLYDIGKLLNEEKWGKIFEASEQYIAEVPKAGAGPSLIGILNNARRAATTDATFEFSGHDGAGSEDDPFLLSE</sequence>
<reference evidence="2" key="1">
    <citation type="journal article" date="2019" name="Environ. Microbiol.">
        <title>Fungal ecological strategies reflected in gene transcription - a case study of two litter decomposers.</title>
        <authorList>
            <person name="Barbi F."/>
            <person name="Kohler A."/>
            <person name="Barry K."/>
            <person name="Baskaran P."/>
            <person name="Daum C."/>
            <person name="Fauchery L."/>
            <person name="Ihrmark K."/>
            <person name="Kuo A."/>
            <person name="LaButti K."/>
            <person name="Lipzen A."/>
            <person name="Morin E."/>
            <person name="Grigoriev I.V."/>
            <person name="Henrissat B."/>
            <person name="Lindahl B."/>
            <person name="Martin F."/>
        </authorList>
    </citation>
    <scope>NUCLEOTIDE SEQUENCE</scope>
    <source>
        <strain evidence="2">JB14</strain>
    </source>
</reference>
<dbReference type="OrthoDB" id="2755811at2759"/>